<organism evidence="2 3">
    <name type="scientific">Perkinsus olseni</name>
    <name type="common">Perkinsus atlanticus</name>
    <dbReference type="NCBI Taxonomy" id="32597"/>
    <lineage>
        <taxon>Eukaryota</taxon>
        <taxon>Sar</taxon>
        <taxon>Alveolata</taxon>
        <taxon>Perkinsozoa</taxon>
        <taxon>Perkinsea</taxon>
        <taxon>Perkinsida</taxon>
        <taxon>Perkinsidae</taxon>
        <taxon>Perkinsus</taxon>
    </lineage>
</organism>
<reference evidence="2 3" key="1">
    <citation type="submission" date="2020-04" db="EMBL/GenBank/DDBJ databases">
        <title>Perkinsus olseni comparative genomics.</title>
        <authorList>
            <person name="Bogema D.R."/>
        </authorList>
    </citation>
    <scope>NUCLEOTIDE SEQUENCE [LARGE SCALE GENOMIC DNA]</scope>
    <source>
        <strain evidence="2">ATCC PRA-205</strain>
    </source>
</reference>
<sequence>DPDCPTTACLLTSQDGLLTGRDDVNVGGAKAENDKADTRTTQVIPLVRGVCKVRLWMIADQRDALDRTSGTLGGTAEEKAGLEVHGALYSRGPSGNGDRKRSLGPDNEEGRIRADHERAEGYLGGGERKDREGAHAHLPEAGAGSERQRPSQE</sequence>
<feature type="region of interest" description="Disordered" evidence="1">
    <location>
        <begin position="87"/>
        <end position="153"/>
    </location>
</feature>
<feature type="non-terminal residue" evidence="2">
    <location>
        <position position="153"/>
    </location>
</feature>
<feature type="compositionally biased region" description="Basic and acidic residues" evidence="1">
    <location>
        <begin position="97"/>
        <end position="138"/>
    </location>
</feature>
<dbReference type="EMBL" id="JABANM010003795">
    <property type="protein sequence ID" value="KAF4750247.1"/>
    <property type="molecule type" value="Genomic_DNA"/>
</dbReference>
<dbReference type="AlphaFoldDB" id="A0A7J6U0B4"/>
<evidence type="ECO:0000313" key="2">
    <source>
        <dbReference type="EMBL" id="KAF4750247.1"/>
    </source>
</evidence>
<dbReference type="Proteomes" id="UP000574390">
    <property type="component" value="Unassembled WGS sequence"/>
</dbReference>
<proteinExistence type="predicted"/>
<accession>A0A7J6U0B4</accession>
<evidence type="ECO:0000313" key="3">
    <source>
        <dbReference type="Proteomes" id="UP000574390"/>
    </source>
</evidence>
<gene>
    <name evidence="2" type="ORF">FOZ62_000983</name>
</gene>
<evidence type="ECO:0000256" key="1">
    <source>
        <dbReference type="SAM" id="MobiDB-lite"/>
    </source>
</evidence>
<name>A0A7J6U0B4_PEROL</name>
<comment type="caution">
    <text evidence="2">The sequence shown here is derived from an EMBL/GenBank/DDBJ whole genome shotgun (WGS) entry which is preliminary data.</text>
</comment>
<protein>
    <submittedName>
        <fullName evidence="2">Uncharacterized protein</fullName>
    </submittedName>
</protein>